<evidence type="ECO:0000313" key="2">
    <source>
        <dbReference type="EMBL" id="AOJ06218.1"/>
    </source>
</evidence>
<dbReference type="RefSeq" id="WP_066485895.1">
    <property type="nucleotide sequence ID" value="NZ_CP013388.1"/>
</dbReference>
<proteinExistence type="predicted"/>
<evidence type="ECO:0000313" key="3">
    <source>
        <dbReference type="Proteomes" id="UP000067711"/>
    </source>
</evidence>
<dbReference type="AlphaFoldDB" id="A0A1B4FRD7"/>
<feature type="region of interest" description="Disordered" evidence="1">
    <location>
        <begin position="57"/>
        <end position="81"/>
    </location>
</feature>
<protein>
    <submittedName>
        <fullName evidence="2">Uncharacterized protein</fullName>
    </submittedName>
</protein>
<reference evidence="2 3" key="1">
    <citation type="submission" date="2015-12" db="EMBL/GenBank/DDBJ databases">
        <title>Diversity of Burkholderia near neighbor genomes.</title>
        <authorList>
            <person name="Sahl J."/>
            <person name="Wagner D."/>
            <person name="Keim P."/>
        </authorList>
    </citation>
    <scope>NUCLEOTIDE SEQUENCE [LARGE SCALE GENOMIC DNA]</scope>
    <source>
        <strain evidence="2 3">BDU8</strain>
    </source>
</reference>
<evidence type="ECO:0000256" key="1">
    <source>
        <dbReference type="SAM" id="MobiDB-lite"/>
    </source>
</evidence>
<sequence>MTCCDAQDRHEQNALSIKGLRAERGGSVLAVAHRERALVRCTAASKSMMISRMPPVRCDAQRTDAPRSDAPAAPQKRKGRS</sequence>
<gene>
    <name evidence="2" type="ORF">WS71_01905</name>
</gene>
<dbReference type="Proteomes" id="UP000067711">
    <property type="component" value="Chromosome 2"/>
</dbReference>
<name>A0A1B4FRD7_9BURK</name>
<dbReference type="EMBL" id="CP013388">
    <property type="protein sequence ID" value="AOJ06218.1"/>
    <property type="molecule type" value="Genomic_DNA"/>
</dbReference>
<accession>A0A1B4FRD7</accession>
<organism evidence="2 3">
    <name type="scientific">Burkholderia mayonis</name>
    <dbReference type="NCBI Taxonomy" id="1385591"/>
    <lineage>
        <taxon>Bacteria</taxon>
        <taxon>Pseudomonadati</taxon>
        <taxon>Pseudomonadota</taxon>
        <taxon>Betaproteobacteria</taxon>
        <taxon>Burkholderiales</taxon>
        <taxon>Burkholderiaceae</taxon>
        <taxon>Burkholderia</taxon>
        <taxon>pseudomallei group</taxon>
    </lineage>
</organism>